<reference evidence="1 2" key="1">
    <citation type="journal article" date="2014" name="Genome Announc.">
        <title>Draft Genome Sequence of the Haloacid-Degrading Burkholderia caribensis Strain MBA4.</title>
        <authorList>
            <person name="Pan Y."/>
            <person name="Kong K.F."/>
            <person name="Tsang J.S."/>
        </authorList>
    </citation>
    <scope>NUCLEOTIDE SEQUENCE [LARGE SCALE GENOMIC DNA]</scope>
    <source>
        <strain evidence="1 2">MBA4</strain>
    </source>
</reference>
<gene>
    <name evidence="1" type="ORF">K788_0007652</name>
</gene>
<organism evidence="1 2">
    <name type="scientific">Paraburkholderia caribensis MBA4</name>
    <dbReference type="NCBI Taxonomy" id="1323664"/>
    <lineage>
        <taxon>Bacteria</taxon>
        <taxon>Pseudomonadati</taxon>
        <taxon>Pseudomonadota</taxon>
        <taxon>Betaproteobacteria</taxon>
        <taxon>Burkholderiales</taxon>
        <taxon>Burkholderiaceae</taxon>
        <taxon>Paraburkholderia</taxon>
    </lineage>
</organism>
<evidence type="ECO:0000313" key="1">
    <source>
        <dbReference type="EMBL" id="ALL67606.1"/>
    </source>
</evidence>
<protein>
    <submittedName>
        <fullName evidence="1">Uncharacterized protein</fullName>
    </submittedName>
</protein>
<proteinExistence type="predicted"/>
<dbReference type="KEGG" id="bcai:K788_0007652"/>
<name>A0A0P0RGG7_9BURK</name>
<accession>A0A0P0RGG7</accession>
<dbReference type="EMBL" id="CP012747">
    <property type="protein sequence ID" value="ALL67606.1"/>
    <property type="molecule type" value="Genomic_DNA"/>
</dbReference>
<dbReference type="Proteomes" id="UP000019146">
    <property type="component" value="Chromosome 2"/>
</dbReference>
<sequence>MTHVASNDPEHHPRGNIQSKAIFHVHPSLSGAMQSQADCSALEEVWSDVGHTSRQNQNGW</sequence>
<evidence type="ECO:0000313" key="2">
    <source>
        <dbReference type="Proteomes" id="UP000019146"/>
    </source>
</evidence>
<dbReference type="AlphaFoldDB" id="A0A0P0RGG7"/>